<feature type="compositionally biased region" description="Polar residues" evidence="1">
    <location>
        <begin position="1"/>
        <end position="19"/>
    </location>
</feature>
<dbReference type="EMBL" id="KE148162">
    <property type="protein sequence ID" value="EPE04255.1"/>
    <property type="molecule type" value="Genomic_DNA"/>
</dbReference>
<dbReference type="HOGENOM" id="CLU_446950_0_0_1"/>
<gene>
    <name evidence="2" type="ORF">F503_04770</name>
</gene>
<feature type="compositionally biased region" description="Low complexity" evidence="1">
    <location>
        <begin position="549"/>
        <end position="573"/>
    </location>
</feature>
<dbReference type="VEuPathDB" id="FungiDB:F503_04770"/>
<feature type="region of interest" description="Disordered" evidence="1">
    <location>
        <begin position="198"/>
        <end position="220"/>
    </location>
</feature>
<feature type="compositionally biased region" description="Polar residues" evidence="1">
    <location>
        <begin position="445"/>
        <end position="462"/>
    </location>
</feature>
<feature type="compositionally biased region" description="Polar residues" evidence="1">
    <location>
        <begin position="490"/>
        <end position="505"/>
    </location>
</feature>
<feature type="compositionally biased region" description="Gly residues" evidence="1">
    <location>
        <begin position="597"/>
        <end position="611"/>
    </location>
</feature>
<feature type="region of interest" description="Disordered" evidence="1">
    <location>
        <begin position="490"/>
        <end position="611"/>
    </location>
</feature>
<keyword evidence="3" id="KW-1185">Reference proteome</keyword>
<dbReference type="Proteomes" id="UP000016923">
    <property type="component" value="Unassembled WGS sequence"/>
</dbReference>
<proteinExistence type="predicted"/>
<protein>
    <submittedName>
        <fullName evidence="2">Uncharacterized protein</fullName>
    </submittedName>
</protein>
<evidence type="ECO:0000256" key="1">
    <source>
        <dbReference type="SAM" id="MobiDB-lite"/>
    </source>
</evidence>
<feature type="compositionally biased region" description="Basic residues" evidence="1">
    <location>
        <begin position="584"/>
        <end position="596"/>
    </location>
</feature>
<dbReference type="AlphaFoldDB" id="S3CU92"/>
<sequence>MNTSPPLSKTTNPPLSTINGLHPQKPPDLDIEALDPSWKMALMSAILSCIEKKAGTSFHCVPDPVTAPDKTSSTSGDNVSAGTFTKISTIKRALTEIFAMICARNKNANHIPAVGIFDSLGVPAKVLVAINRSTPGHNQEALQELVTTLKEIIDALKEAQLGTKKSRAARNDIVKIIVASCRQKILWHFGIDDCIPQARPDKPATGNASPRKGPRHKTKTHLPTDLKNIALEFSSNDFDDGAHGALTKLAGDLTSLFSTSEGEDNENLAKAVFEVYRFCKNHRCWYDHTSTDPEFRKNLKQIDMPHLLRRISSISWYIWAANFCVNIVSGTPPGKEDDIFSGTAREQPSASCAGLPESHWIHSIEVIPVSPPPGALGSLVSDLFQGEFLISRHHYDSCIARLRAQFQFLKTKASDTGVDPHSQFPFMPSFEDVIIELNNAMAHTDCTTENVSPPSTRGTSDPDNTKNHAGSDDIVLEMVAGMEDAYDSDNMSEASQEMEQLVNKTSHTHDENMKQYLETKTSPARQPRPAKANASAGPSKEGLQKHQVSARNTTSASMTASSSSNGDNNGIKNRNNRKNERGKTRGSYRGRSRGKGRSSGSGSGRKQIGGS</sequence>
<reference evidence="2 3" key="1">
    <citation type="journal article" date="2013" name="BMC Genomics">
        <title>The genome and transcriptome of the pine saprophyte Ophiostoma piceae, and a comparison with the bark beetle-associated pine pathogen Grosmannia clavigera.</title>
        <authorList>
            <person name="Haridas S."/>
            <person name="Wang Y."/>
            <person name="Lim L."/>
            <person name="Massoumi Alamouti S."/>
            <person name="Jackman S."/>
            <person name="Docking R."/>
            <person name="Robertson G."/>
            <person name="Birol I."/>
            <person name="Bohlmann J."/>
            <person name="Breuil C."/>
        </authorList>
    </citation>
    <scope>NUCLEOTIDE SEQUENCE [LARGE SCALE GENOMIC DNA]</scope>
    <source>
        <strain evidence="2 3">UAMH 11346</strain>
    </source>
</reference>
<name>S3CU92_OPHP1</name>
<feature type="region of interest" description="Disordered" evidence="1">
    <location>
        <begin position="445"/>
        <end position="470"/>
    </location>
</feature>
<organism evidence="2 3">
    <name type="scientific">Ophiostoma piceae (strain UAMH 11346)</name>
    <name type="common">Sap stain fungus</name>
    <dbReference type="NCBI Taxonomy" id="1262450"/>
    <lineage>
        <taxon>Eukaryota</taxon>
        <taxon>Fungi</taxon>
        <taxon>Dikarya</taxon>
        <taxon>Ascomycota</taxon>
        <taxon>Pezizomycotina</taxon>
        <taxon>Sordariomycetes</taxon>
        <taxon>Sordariomycetidae</taxon>
        <taxon>Ophiostomatales</taxon>
        <taxon>Ophiostomataceae</taxon>
        <taxon>Ophiostoma</taxon>
    </lineage>
</organism>
<feature type="region of interest" description="Disordered" evidence="1">
    <location>
        <begin position="1"/>
        <end position="26"/>
    </location>
</feature>
<evidence type="ECO:0000313" key="3">
    <source>
        <dbReference type="Proteomes" id="UP000016923"/>
    </source>
</evidence>
<accession>S3CU92</accession>
<evidence type="ECO:0000313" key="2">
    <source>
        <dbReference type="EMBL" id="EPE04255.1"/>
    </source>
</evidence>